<dbReference type="InParanoid" id="A0A1Y1WNQ4"/>
<accession>A0A1Y1WNQ4</accession>
<evidence type="ECO:0000256" key="1">
    <source>
        <dbReference type="SAM" id="SignalP"/>
    </source>
</evidence>
<sequence>MRFFVLLLWLYSVVAVDVNLSFEDYDGAIDIRSIYSSLEVPVGYDPDHTYWCVAAWWGGYFGIQQINGSVNYITSVWNQGSKSARVDLGLPRGLPADCEDENYCIEGAVAHDLVYSEPWQTGVRYEFMVDCEVDGENEIVSSYILKNGAWLLISQFILPGFKYSLGNYVYQFLENPCFNGYDWEIRAETARHQKRGLYYNQQIRLVGADRWHRCYQIYPGGNQPGDKPHDEFYEALPMPENNGVQLILDGGKPGTEIPHSYSPLNLNTSNMEPPVPLRYVPKGKHTMTVAETYLTYVVITESPVTTTTTHQNWITNTNTAREVTSTKTALVTTTNTVKVDTTETQMYTLTPTSVVTELSRETQVVTEIHTAVISVKPRTITDFKVDASTVTIYETEESTVYAPAVTIFKD</sequence>
<dbReference type="OrthoDB" id="6338748at2759"/>
<feature type="signal peptide" evidence="1">
    <location>
        <begin position="1"/>
        <end position="15"/>
    </location>
</feature>
<organism evidence="2 3">
    <name type="scientific">Basidiobolus meristosporus CBS 931.73</name>
    <dbReference type="NCBI Taxonomy" id="1314790"/>
    <lineage>
        <taxon>Eukaryota</taxon>
        <taxon>Fungi</taxon>
        <taxon>Fungi incertae sedis</taxon>
        <taxon>Zoopagomycota</taxon>
        <taxon>Entomophthoromycotina</taxon>
        <taxon>Basidiobolomycetes</taxon>
        <taxon>Basidiobolales</taxon>
        <taxon>Basidiobolaceae</taxon>
        <taxon>Basidiobolus</taxon>
    </lineage>
</organism>
<reference evidence="2 3" key="1">
    <citation type="submission" date="2016-07" db="EMBL/GenBank/DDBJ databases">
        <title>Pervasive Adenine N6-methylation of Active Genes in Fungi.</title>
        <authorList>
            <consortium name="DOE Joint Genome Institute"/>
            <person name="Mondo S.J."/>
            <person name="Dannebaum R.O."/>
            <person name="Kuo R.C."/>
            <person name="Labutti K."/>
            <person name="Haridas S."/>
            <person name="Kuo A."/>
            <person name="Salamov A."/>
            <person name="Ahrendt S.R."/>
            <person name="Lipzen A."/>
            <person name="Sullivan W."/>
            <person name="Andreopoulos W.B."/>
            <person name="Clum A."/>
            <person name="Lindquist E."/>
            <person name="Daum C."/>
            <person name="Ramamoorthy G.K."/>
            <person name="Gryganskyi A."/>
            <person name="Culley D."/>
            <person name="Magnuson J.K."/>
            <person name="James T.Y."/>
            <person name="O'Malley M.A."/>
            <person name="Stajich J.E."/>
            <person name="Spatafora J.W."/>
            <person name="Visel A."/>
            <person name="Grigoriev I.V."/>
        </authorList>
    </citation>
    <scope>NUCLEOTIDE SEQUENCE [LARGE SCALE GENOMIC DNA]</scope>
    <source>
        <strain evidence="2 3">CBS 931.73</strain>
    </source>
</reference>
<comment type="caution">
    <text evidence="2">The sequence shown here is derived from an EMBL/GenBank/DDBJ whole genome shotgun (WGS) entry which is preliminary data.</text>
</comment>
<feature type="chain" id="PRO_5012440570" evidence="1">
    <location>
        <begin position="16"/>
        <end position="410"/>
    </location>
</feature>
<evidence type="ECO:0000313" key="3">
    <source>
        <dbReference type="Proteomes" id="UP000193498"/>
    </source>
</evidence>
<dbReference type="Pfam" id="PF11958">
    <property type="entry name" value="DUF3472"/>
    <property type="match status" value="1"/>
</dbReference>
<dbReference type="Proteomes" id="UP000193498">
    <property type="component" value="Unassembled WGS sequence"/>
</dbReference>
<keyword evidence="1" id="KW-0732">Signal</keyword>
<dbReference type="EMBL" id="MCFE01001036">
    <property type="protein sequence ID" value="ORX75153.1"/>
    <property type="molecule type" value="Genomic_DNA"/>
</dbReference>
<evidence type="ECO:0000313" key="2">
    <source>
        <dbReference type="EMBL" id="ORX75153.1"/>
    </source>
</evidence>
<protein>
    <submittedName>
        <fullName evidence="2">Uncharacterized protein</fullName>
    </submittedName>
</protein>
<keyword evidence="3" id="KW-1185">Reference proteome</keyword>
<proteinExistence type="predicted"/>
<gene>
    <name evidence="2" type="ORF">K493DRAFT_343144</name>
</gene>
<dbReference type="InterPro" id="IPR021862">
    <property type="entry name" value="DUF3472"/>
</dbReference>
<dbReference type="AlphaFoldDB" id="A0A1Y1WNQ4"/>
<name>A0A1Y1WNQ4_9FUNG</name>